<dbReference type="InterPro" id="IPR022398">
    <property type="entry name" value="Peptidase_S8_His-AS"/>
</dbReference>
<dbReference type="PROSITE" id="PS00136">
    <property type="entry name" value="SUBTILASE_ASP"/>
    <property type="match status" value="1"/>
</dbReference>
<reference evidence="16 17" key="1">
    <citation type="journal article" date="2015" name="Stand. Genomic Sci.">
        <title>Genomic Encyclopedia of Bacterial and Archaeal Type Strains, Phase III: the genomes of soil and plant-associated and newly described type strains.</title>
        <authorList>
            <person name="Whitman W.B."/>
            <person name="Woyke T."/>
            <person name="Klenk H.P."/>
            <person name="Zhou Y."/>
            <person name="Lilburn T.G."/>
            <person name="Beck B.J."/>
            <person name="De Vos P."/>
            <person name="Vandamme P."/>
            <person name="Eisen J.A."/>
            <person name="Garrity G."/>
            <person name="Hugenholtz P."/>
            <person name="Kyrpides N.C."/>
        </authorList>
    </citation>
    <scope>NUCLEOTIDE SEQUENCE [LARGE SCALE GENOMIC DNA]</scope>
    <source>
        <strain evidence="16 17">VKM Ac-2541</strain>
    </source>
</reference>
<evidence type="ECO:0000256" key="1">
    <source>
        <dbReference type="ARBA" id="ARBA00004162"/>
    </source>
</evidence>
<evidence type="ECO:0000256" key="8">
    <source>
        <dbReference type="ARBA" id="ARBA00022989"/>
    </source>
</evidence>
<evidence type="ECO:0000313" key="17">
    <source>
        <dbReference type="Proteomes" id="UP000295573"/>
    </source>
</evidence>
<organism evidence="16 17">
    <name type="scientific">Kribbella antiqua</name>
    <dbReference type="NCBI Taxonomy" id="2512217"/>
    <lineage>
        <taxon>Bacteria</taxon>
        <taxon>Bacillati</taxon>
        <taxon>Actinomycetota</taxon>
        <taxon>Actinomycetes</taxon>
        <taxon>Propionibacteriales</taxon>
        <taxon>Kribbellaceae</taxon>
        <taxon>Kribbella</taxon>
    </lineage>
</organism>
<keyword evidence="3" id="KW-1003">Cell membrane</keyword>
<comment type="similarity">
    <text evidence="2 10 11">Belongs to the peptidase S8 family.</text>
</comment>
<keyword evidence="4 10" id="KW-0645">Protease</keyword>
<feature type="domain" description="Peptidase S8/S53" evidence="15">
    <location>
        <begin position="73"/>
        <end position="332"/>
    </location>
</feature>
<dbReference type="NCBIfam" id="TIGR03921">
    <property type="entry name" value="T7SS_mycosin"/>
    <property type="match status" value="1"/>
</dbReference>
<dbReference type="PANTHER" id="PTHR43806:SF11">
    <property type="entry name" value="CEREVISIN-RELATED"/>
    <property type="match status" value="1"/>
</dbReference>
<dbReference type="PROSITE" id="PS51892">
    <property type="entry name" value="SUBTILASE"/>
    <property type="match status" value="1"/>
</dbReference>
<keyword evidence="9 13" id="KW-0472">Membrane</keyword>
<dbReference type="Proteomes" id="UP000295573">
    <property type="component" value="Unassembled WGS sequence"/>
</dbReference>
<dbReference type="EMBL" id="SLWR01000012">
    <property type="protein sequence ID" value="TCO43708.1"/>
    <property type="molecule type" value="Genomic_DNA"/>
</dbReference>
<keyword evidence="14" id="KW-0732">Signal</keyword>
<dbReference type="InterPro" id="IPR023828">
    <property type="entry name" value="Peptidase_S8_Ser-AS"/>
</dbReference>
<evidence type="ECO:0000256" key="3">
    <source>
        <dbReference type="ARBA" id="ARBA00022475"/>
    </source>
</evidence>
<evidence type="ECO:0000256" key="10">
    <source>
        <dbReference type="PROSITE-ProRule" id="PRU01240"/>
    </source>
</evidence>
<accession>A0A4R2IIV2</accession>
<dbReference type="PROSITE" id="PS00137">
    <property type="entry name" value="SUBTILASE_HIS"/>
    <property type="match status" value="1"/>
</dbReference>
<dbReference type="SUPFAM" id="SSF52743">
    <property type="entry name" value="Subtilisin-like"/>
    <property type="match status" value="1"/>
</dbReference>
<evidence type="ECO:0000313" key="16">
    <source>
        <dbReference type="EMBL" id="TCO43708.1"/>
    </source>
</evidence>
<feature type="active site" description="Charge relay system" evidence="10">
    <location>
        <position position="284"/>
    </location>
</feature>
<dbReference type="InterPro" id="IPR050131">
    <property type="entry name" value="Peptidase_S8_subtilisin-like"/>
</dbReference>
<keyword evidence="17" id="KW-1185">Reference proteome</keyword>
<dbReference type="GO" id="GO:0006508">
    <property type="term" value="P:proteolysis"/>
    <property type="evidence" value="ECO:0007669"/>
    <property type="project" value="UniProtKB-KW"/>
</dbReference>
<evidence type="ECO:0000256" key="2">
    <source>
        <dbReference type="ARBA" id="ARBA00011073"/>
    </source>
</evidence>
<keyword evidence="6 10" id="KW-0378">Hydrolase</keyword>
<keyword evidence="5 13" id="KW-0812">Transmembrane</keyword>
<evidence type="ECO:0000256" key="14">
    <source>
        <dbReference type="SAM" id="SignalP"/>
    </source>
</evidence>
<feature type="active site" description="Charge relay system" evidence="10">
    <location>
        <position position="119"/>
    </location>
</feature>
<dbReference type="PROSITE" id="PS00138">
    <property type="entry name" value="SUBTILASE_SER"/>
    <property type="match status" value="1"/>
</dbReference>
<dbReference type="RefSeq" id="WP_241996451.1">
    <property type="nucleotide sequence ID" value="NZ_SLWR01000012.1"/>
</dbReference>
<dbReference type="InterPro" id="IPR036852">
    <property type="entry name" value="Peptidase_S8/S53_dom_sf"/>
</dbReference>
<dbReference type="AlphaFoldDB" id="A0A4R2IIV2"/>
<keyword evidence="7 10" id="KW-0720">Serine protease</keyword>
<dbReference type="InterPro" id="IPR015500">
    <property type="entry name" value="Peptidase_S8_subtilisin-rel"/>
</dbReference>
<dbReference type="PANTHER" id="PTHR43806">
    <property type="entry name" value="PEPTIDASE S8"/>
    <property type="match status" value="1"/>
</dbReference>
<feature type="compositionally biased region" description="Basic and acidic residues" evidence="12">
    <location>
        <begin position="418"/>
        <end position="427"/>
    </location>
</feature>
<evidence type="ECO:0000256" key="6">
    <source>
        <dbReference type="ARBA" id="ARBA00022801"/>
    </source>
</evidence>
<dbReference type="PROSITE" id="PS51257">
    <property type="entry name" value="PROKAR_LIPOPROTEIN"/>
    <property type="match status" value="1"/>
</dbReference>
<evidence type="ECO:0000256" key="12">
    <source>
        <dbReference type="SAM" id="MobiDB-lite"/>
    </source>
</evidence>
<evidence type="ECO:0000256" key="13">
    <source>
        <dbReference type="SAM" id="Phobius"/>
    </source>
</evidence>
<dbReference type="InterPro" id="IPR023834">
    <property type="entry name" value="T7SS_pept_S8A_mycosin"/>
</dbReference>
<sequence length="435" mass="44758">MDGRGGTRGQLRNAGLAIVAAALIGCCLPAAPAVATPPRGACSNPEPGRSVVRPLPWAQDLLGAERAWPHSTGAGVTVAVVDSGVDADHPQLHRPGKVLPGRDFFLVGKLPGNYDCISHGTAVASIIAADPAAGIGFHGIAPGARILPVRVTDRETGDSGQGRVIDQAILARGIIYAVDQGARVINLSMSGGEDQKQVRQAIAYAVRKDVVVVAAAGNRQADDAGPLPSYPAAYPGVLGVGAIDISGARASNSQTGPYVDLVAPGEGVLAATRRTGHQYVSGTSFATPFVSATAALVRAAWPKLTAAQVIQRLRATATPARGGSGSPEYGAGIVDPYRAVTEGLAGSARTLPRATMPPPDQQLLATRAWWRDAAAEARGVTSMAVGAALIVTVTGGLLAAGRRRRWRAGRTSIVRRPAPHDPADPLPEHLFSQRS</sequence>
<dbReference type="PRINTS" id="PR00723">
    <property type="entry name" value="SUBTILISIN"/>
</dbReference>
<dbReference type="GO" id="GO:0004252">
    <property type="term" value="F:serine-type endopeptidase activity"/>
    <property type="evidence" value="ECO:0007669"/>
    <property type="project" value="UniProtKB-UniRule"/>
</dbReference>
<proteinExistence type="inferred from homology"/>
<evidence type="ECO:0000256" key="7">
    <source>
        <dbReference type="ARBA" id="ARBA00022825"/>
    </source>
</evidence>
<feature type="signal peptide" evidence="14">
    <location>
        <begin position="1"/>
        <end position="35"/>
    </location>
</feature>
<feature type="chain" id="PRO_5020822569" evidence="14">
    <location>
        <begin position="36"/>
        <end position="435"/>
    </location>
</feature>
<comment type="caution">
    <text evidence="16">The sequence shown here is derived from an EMBL/GenBank/DDBJ whole genome shotgun (WGS) entry which is preliminary data.</text>
</comment>
<evidence type="ECO:0000256" key="4">
    <source>
        <dbReference type="ARBA" id="ARBA00022670"/>
    </source>
</evidence>
<name>A0A4R2IIV2_9ACTN</name>
<gene>
    <name evidence="16" type="ORF">EV646_112286</name>
</gene>
<feature type="active site" description="Charge relay system" evidence="10">
    <location>
        <position position="82"/>
    </location>
</feature>
<evidence type="ECO:0000256" key="9">
    <source>
        <dbReference type="ARBA" id="ARBA00023136"/>
    </source>
</evidence>
<dbReference type="Gene3D" id="3.40.50.200">
    <property type="entry name" value="Peptidase S8/S53 domain"/>
    <property type="match status" value="1"/>
</dbReference>
<evidence type="ECO:0000256" key="5">
    <source>
        <dbReference type="ARBA" id="ARBA00022692"/>
    </source>
</evidence>
<keyword evidence="8 13" id="KW-1133">Transmembrane helix</keyword>
<dbReference type="InterPro" id="IPR000209">
    <property type="entry name" value="Peptidase_S8/S53_dom"/>
</dbReference>
<evidence type="ECO:0000256" key="11">
    <source>
        <dbReference type="RuleBase" id="RU003355"/>
    </source>
</evidence>
<dbReference type="InterPro" id="IPR023827">
    <property type="entry name" value="Peptidase_S8_Asp-AS"/>
</dbReference>
<feature type="transmembrane region" description="Helical" evidence="13">
    <location>
        <begin position="380"/>
        <end position="400"/>
    </location>
</feature>
<dbReference type="GO" id="GO:0005886">
    <property type="term" value="C:plasma membrane"/>
    <property type="evidence" value="ECO:0007669"/>
    <property type="project" value="UniProtKB-SubCell"/>
</dbReference>
<feature type="region of interest" description="Disordered" evidence="12">
    <location>
        <begin position="410"/>
        <end position="435"/>
    </location>
</feature>
<dbReference type="Pfam" id="PF00082">
    <property type="entry name" value="Peptidase_S8"/>
    <property type="match status" value="1"/>
</dbReference>
<comment type="subcellular location">
    <subcellularLocation>
        <location evidence="1">Cell membrane</location>
        <topology evidence="1">Single-pass membrane protein</topology>
    </subcellularLocation>
</comment>
<evidence type="ECO:0000259" key="15">
    <source>
        <dbReference type="Pfam" id="PF00082"/>
    </source>
</evidence>
<protein>
    <submittedName>
        <fullName evidence="16">Type VII secretion-associated serine protease mycosin</fullName>
    </submittedName>
</protein>